<protein>
    <recommendedName>
        <fullName evidence="9">Glycosyltransferase RgtA/B/C/D-like domain-containing protein</fullName>
    </recommendedName>
</protein>
<evidence type="ECO:0000256" key="4">
    <source>
        <dbReference type="ARBA" id="ARBA00022679"/>
    </source>
</evidence>
<keyword evidence="2" id="KW-1003">Cell membrane</keyword>
<evidence type="ECO:0000313" key="11">
    <source>
        <dbReference type="Proteomes" id="UP000178017"/>
    </source>
</evidence>
<evidence type="ECO:0000313" key="10">
    <source>
        <dbReference type="EMBL" id="OGE65477.1"/>
    </source>
</evidence>
<dbReference type="PANTHER" id="PTHR33908:SF3">
    <property type="entry name" value="UNDECAPRENYL PHOSPHATE-ALPHA-4-AMINO-4-DEOXY-L-ARABINOSE ARABINOSYL TRANSFERASE"/>
    <property type="match status" value="1"/>
</dbReference>
<feature type="transmembrane region" description="Helical" evidence="8">
    <location>
        <begin position="382"/>
        <end position="400"/>
    </location>
</feature>
<feature type="transmembrane region" description="Helical" evidence="8">
    <location>
        <begin position="214"/>
        <end position="231"/>
    </location>
</feature>
<dbReference type="EMBL" id="MFDO01000018">
    <property type="protein sequence ID" value="OGE65477.1"/>
    <property type="molecule type" value="Genomic_DNA"/>
</dbReference>
<keyword evidence="3" id="KW-0328">Glycosyltransferase</keyword>
<evidence type="ECO:0000256" key="1">
    <source>
        <dbReference type="ARBA" id="ARBA00004651"/>
    </source>
</evidence>
<organism evidence="10 11">
    <name type="scientific">Candidatus Daviesbacteria bacterium RIFCSPLOWO2_01_FULL_40_24</name>
    <dbReference type="NCBI Taxonomy" id="1797787"/>
    <lineage>
        <taxon>Bacteria</taxon>
        <taxon>Candidatus Daviesiibacteriota</taxon>
    </lineage>
</organism>
<comment type="subcellular location">
    <subcellularLocation>
        <location evidence="1">Cell membrane</location>
        <topology evidence="1">Multi-pass membrane protein</topology>
    </subcellularLocation>
</comment>
<feature type="domain" description="Glycosyltransferase RgtA/B/C/D-like" evidence="9">
    <location>
        <begin position="71"/>
        <end position="222"/>
    </location>
</feature>
<evidence type="ECO:0000256" key="6">
    <source>
        <dbReference type="ARBA" id="ARBA00022989"/>
    </source>
</evidence>
<dbReference type="GO" id="GO:0009103">
    <property type="term" value="P:lipopolysaccharide biosynthetic process"/>
    <property type="evidence" value="ECO:0007669"/>
    <property type="project" value="UniProtKB-ARBA"/>
</dbReference>
<keyword evidence="4" id="KW-0808">Transferase</keyword>
<feature type="transmembrane region" description="Helical" evidence="8">
    <location>
        <begin position="300"/>
        <end position="317"/>
    </location>
</feature>
<evidence type="ECO:0000256" key="3">
    <source>
        <dbReference type="ARBA" id="ARBA00022676"/>
    </source>
</evidence>
<feature type="transmembrane region" description="Helical" evidence="8">
    <location>
        <begin position="173"/>
        <end position="202"/>
    </location>
</feature>
<evidence type="ECO:0000259" key="9">
    <source>
        <dbReference type="Pfam" id="PF13231"/>
    </source>
</evidence>
<accession>A0A1F5MJC4</accession>
<evidence type="ECO:0000256" key="7">
    <source>
        <dbReference type="ARBA" id="ARBA00023136"/>
    </source>
</evidence>
<evidence type="ECO:0000256" key="5">
    <source>
        <dbReference type="ARBA" id="ARBA00022692"/>
    </source>
</evidence>
<dbReference type="Proteomes" id="UP000178017">
    <property type="component" value="Unassembled WGS sequence"/>
</dbReference>
<feature type="transmembrane region" description="Helical" evidence="8">
    <location>
        <begin position="142"/>
        <end position="161"/>
    </location>
</feature>
<dbReference type="GO" id="GO:0005886">
    <property type="term" value="C:plasma membrane"/>
    <property type="evidence" value="ECO:0007669"/>
    <property type="project" value="UniProtKB-SubCell"/>
</dbReference>
<dbReference type="InterPro" id="IPR050297">
    <property type="entry name" value="LipidA_mod_glycosyltrf_83"/>
</dbReference>
<feature type="transmembrane region" description="Helical" evidence="8">
    <location>
        <begin position="324"/>
        <end position="341"/>
    </location>
</feature>
<keyword evidence="5 8" id="KW-0812">Transmembrane</keyword>
<dbReference type="GO" id="GO:0016763">
    <property type="term" value="F:pentosyltransferase activity"/>
    <property type="evidence" value="ECO:0007669"/>
    <property type="project" value="TreeGrafter"/>
</dbReference>
<dbReference type="Pfam" id="PF13231">
    <property type="entry name" value="PMT_2"/>
    <property type="match status" value="1"/>
</dbReference>
<dbReference type="PANTHER" id="PTHR33908">
    <property type="entry name" value="MANNOSYLTRANSFERASE YKCB-RELATED"/>
    <property type="match status" value="1"/>
</dbReference>
<dbReference type="GO" id="GO:0010041">
    <property type="term" value="P:response to iron(III) ion"/>
    <property type="evidence" value="ECO:0007669"/>
    <property type="project" value="TreeGrafter"/>
</dbReference>
<sequence>MFMILRNKNLLYLLVVLLIASFLRFYQLGVVPPAISWDEAAVGYNAWTIVHYGKDEWGNLFPLVFKSFEDDKHPIHFYLTAPFVAVFGLTDFAVRFAPALFGVLNVLLIFLIGKDVFKDKRIGFAGALLMAISPYAIQFSRFNHEANFALFFFMLGFWWFFKSLNGMSKYLPLATISFGISILVYHASLVVVPPAMFLLAFIYKKEILYSQKNVIFSLAIILTTSLLYVIQPSLLGLARMKQTSIAEDVISNTRLFKQTNNYFLGRLEVTYDRYLAHFSPTYLFISGDRNPKFSTQKYGQFYQIEALFLVAGFVWILKNRKREYLLLLFWALIAPLPASLSGGTDEVPHAARALFTMGSWHLIEAIGLVGVMGLFKNTRVKLLVAVAVTLTMAYLTTIYFKSYLTAYPKQYGIDWQYGMKQIAEHIKDNPEYSTVFVTDARSQPYIFLLYYLKIPLPEFLKTVEYNQTDQRSSNLVSSFSKFNFGNWDAIESDPQPGLLYVLTPSQYDGLRQKSLFQIKELISYPNGTDAFYLVSLY</sequence>
<comment type="caution">
    <text evidence="10">The sequence shown here is derived from an EMBL/GenBank/DDBJ whole genome shotgun (WGS) entry which is preliminary data.</text>
</comment>
<gene>
    <name evidence="10" type="ORF">A3B49_01145</name>
</gene>
<evidence type="ECO:0000256" key="2">
    <source>
        <dbReference type="ARBA" id="ARBA00022475"/>
    </source>
</evidence>
<evidence type="ECO:0000256" key="8">
    <source>
        <dbReference type="SAM" id="Phobius"/>
    </source>
</evidence>
<name>A0A1F5MJC4_9BACT</name>
<proteinExistence type="predicted"/>
<feature type="transmembrane region" description="Helical" evidence="8">
    <location>
        <begin position="92"/>
        <end position="112"/>
    </location>
</feature>
<dbReference type="AlphaFoldDB" id="A0A1F5MJC4"/>
<feature type="transmembrane region" description="Helical" evidence="8">
    <location>
        <begin position="353"/>
        <end position="375"/>
    </location>
</feature>
<keyword evidence="7 8" id="KW-0472">Membrane</keyword>
<keyword evidence="6 8" id="KW-1133">Transmembrane helix</keyword>
<dbReference type="InterPro" id="IPR038731">
    <property type="entry name" value="RgtA/B/C-like"/>
</dbReference>
<reference evidence="10 11" key="1">
    <citation type="journal article" date="2016" name="Nat. Commun.">
        <title>Thousands of microbial genomes shed light on interconnected biogeochemical processes in an aquifer system.</title>
        <authorList>
            <person name="Anantharaman K."/>
            <person name="Brown C.T."/>
            <person name="Hug L.A."/>
            <person name="Sharon I."/>
            <person name="Castelle C.J."/>
            <person name="Probst A.J."/>
            <person name="Thomas B.C."/>
            <person name="Singh A."/>
            <person name="Wilkins M.J."/>
            <person name="Karaoz U."/>
            <person name="Brodie E.L."/>
            <person name="Williams K.H."/>
            <person name="Hubbard S.S."/>
            <person name="Banfield J.F."/>
        </authorList>
    </citation>
    <scope>NUCLEOTIDE SEQUENCE [LARGE SCALE GENOMIC DNA]</scope>
</reference>